<dbReference type="Gene3D" id="3.40.50.300">
    <property type="entry name" value="P-loop containing nucleotide triphosphate hydrolases"/>
    <property type="match status" value="1"/>
</dbReference>
<comment type="caution">
    <text evidence="2">The sequence shown here is derived from an EMBL/GenBank/DDBJ whole genome shotgun (WGS) entry which is preliminary data.</text>
</comment>
<reference evidence="2" key="2">
    <citation type="submission" date="2020-09" db="EMBL/GenBank/DDBJ databases">
        <authorList>
            <person name="Sun Q."/>
            <person name="Zhou Y."/>
        </authorList>
    </citation>
    <scope>NUCLEOTIDE SEQUENCE</scope>
    <source>
        <strain evidence="2">CGMCC 1.12698</strain>
    </source>
</reference>
<dbReference type="Proteomes" id="UP000605259">
    <property type="component" value="Unassembled WGS sequence"/>
</dbReference>
<dbReference type="InterPro" id="IPR027417">
    <property type="entry name" value="P-loop_NTPase"/>
</dbReference>
<organism evidence="2 3">
    <name type="scientific">Priestia taiwanensis</name>
    <dbReference type="NCBI Taxonomy" id="1347902"/>
    <lineage>
        <taxon>Bacteria</taxon>
        <taxon>Bacillati</taxon>
        <taxon>Bacillota</taxon>
        <taxon>Bacilli</taxon>
        <taxon>Bacillales</taxon>
        <taxon>Bacillaceae</taxon>
        <taxon>Priestia</taxon>
    </lineage>
</organism>
<name>A0A917AJI6_9BACI</name>
<keyword evidence="3" id="KW-1185">Reference proteome</keyword>
<reference evidence="2" key="1">
    <citation type="journal article" date="2014" name="Int. J. Syst. Evol. Microbiol.">
        <title>Complete genome sequence of Corynebacterium casei LMG S-19264T (=DSM 44701T), isolated from a smear-ripened cheese.</title>
        <authorList>
            <consortium name="US DOE Joint Genome Institute (JGI-PGF)"/>
            <person name="Walter F."/>
            <person name="Albersmeier A."/>
            <person name="Kalinowski J."/>
            <person name="Ruckert C."/>
        </authorList>
    </citation>
    <scope>NUCLEOTIDE SEQUENCE</scope>
    <source>
        <strain evidence="2">CGMCC 1.12698</strain>
    </source>
</reference>
<gene>
    <name evidence="2" type="primary">udk</name>
    <name evidence="2" type="ORF">GCM10007140_02870</name>
</gene>
<dbReference type="EMBL" id="BMFK01000001">
    <property type="protein sequence ID" value="GGE55990.1"/>
    <property type="molecule type" value="Genomic_DNA"/>
</dbReference>
<keyword evidence="2" id="KW-0808">Transferase</keyword>
<accession>A0A917AJI6</accession>
<dbReference type="RefSeq" id="WP_188386672.1">
    <property type="nucleotide sequence ID" value="NZ_BMFK01000001.1"/>
</dbReference>
<dbReference type="GO" id="GO:0016301">
    <property type="term" value="F:kinase activity"/>
    <property type="evidence" value="ECO:0007669"/>
    <property type="project" value="UniProtKB-KW"/>
</dbReference>
<keyword evidence="2" id="KW-0418">Kinase</keyword>
<feature type="domain" description="Phosphoribulokinase/uridine kinase" evidence="1">
    <location>
        <begin position="19"/>
        <end position="154"/>
    </location>
</feature>
<dbReference type="InterPro" id="IPR006083">
    <property type="entry name" value="PRK/URK"/>
</dbReference>
<sequence length="194" mass="23391">MLHTFMQIIEEKHSSGRFILGIDGLGRAGKTTITEKLREELTRKQIPFHIFHIDDHIVGREKRYNTGHEQWFEYYHLQWEVESLANNFLKKLRSAEQITLSFYDKETDTHTVREIKLTPTCCIIIEGVFLQRKEWRECFDYVVYMDSPQQARFLREDTQTQQNIDKLQERYWKAENYYVETEKPHEQADIVLKS</sequence>
<dbReference type="Pfam" id="PF00485">
    <property type="entry name" value="PRK"/>
    <property type="match status" value="1"/>
</dbReference>
<protein>
    <submittedName>
        <fullName evidence="2">Uridine kinase</fullName>
    </submittedName>
</protein>
<dbReference type="NCBIfam" id="NF005807">
    <property type="entry name" value="PRK07667.1"/>
    <property type="match status" value="1"/>
</dbReference>
<dbReference type="GO" id="GO:0005524">
    <property type="term" value="F:ATP binding"/>
    <property type="evidence" value="ECO:0007669"/>
    <property type="project" value="InterPro"/>
</dbReference>
<dbReference type="SUPFAM" id="SSF52540">
    <property type="entry name" value="P-loop containing nucleoside triphosphate hydrolases"/>
    <property type="match status" value="1"/>
</dbReference>
<evidence type="ECO:0000313" key="3">
    <source>
        <dbReference type="Proteomes" id="UP000605259"/>
    </source>
</evidence>
<dbReference type="AlphaFoldDB" id="A0A917AJI6"/>
<evidence type="ECO:0000259" key="1">
    <source>
        <dbReference type="Pfam" id="PF00485"/>
    </source>
</evidence>
<evidence type="ECO:0000313" key="2">
    <source>
        <dbReference type="EMBL" id="GGE55990.1"/>
    </source>
</evidence>
<proteinExistence type="predicted"/>